<evidence type="ECO:0000256" key="1">
    <source>
        <dbReference type="ARBA" id="ARBA00004127"/>
    </source>
</evidence>
<feature type="transmembrane region" description="Helical" evidence="8">
    <location>
        <begin position="28"/>
        <end position="51"/>
    </location>
</feature>
<reference evidence="10 11" key="1">
    <citation type="submission" date="2015-05" db="EMBL/GenBank/DDBJ databases">
        <title>Genome assembly of Archangium gephyra DSM 2261.</title>
        <authorList>
            <person name="Sharma G."/>
            <person name="Subramanian S."/>
        </authorList>
    </citation>
    <scope>NUCLEOTIDE SEQUENCE [LARGE SCALE GENOMIC DNA]</scope>
    <source>
        <strain evidence="10 11">DSM 2261</strain>
    </source>
</reference>
<feature type="transmembrane region" description="Helical" evidence="8">
    <location>
        <begin position="151"/>
        <end position="171"/>
    </location>
</feature>
<dbReference type="GO" id="GO:0022857">
    <property type="term" value="F:transmembrane transporter activity"/>
    <property type="evidence" value="ECO:0007669"/>
    <property type="project" value="InterPro"/>
</dbReference>
<protein>
    <submittedName>
        <fullName evidence="10">Permeases of the major facilitator superfamily</fullName>
    </submittedName>
</protein>
<evidence type="ECO:0000313" key="11">
    <source>
        <dbReference type="Proteomes" id="UP000035579"/>
    </source>
</evidence>
<dbReference type="KEGG" id="age:AA314_05165"/>
<evidence type="ECO:0000256" key="8">
    <source>
        <dbReference type="SAM" id="Phobius"/>
    </source>
</evidence>
<dbReference type="GO" id="GO:0016020">
    <property type="term" value="C:membrane"/>
    <property type="evidence" value="ECO:0007669"/>
    <property type="project" value="TreeGrafter"/>
</dbReference>
<evidence type="ECO:0000256" key="7">
    <source>
        <dbReference type="SAM" id="MobiDB-lite"/>
    </source>
</evidence>
<feature type="transmembrane region" description="Helical" evidence="8">
    <location>
        <begin position="57"/>
        <end position="77"/>
    </location>
</feature>
<evidence type="ECO:0000256" key="5">
    <source>
        <dbReference type="ARBA" id="ARBA00022989"/>
    </source>
</evidence>
<dbReference type="PANTHER" id="PTHR23514:SF3">
    <property type="entry name" value="BYPASS OF STOP CODON PROTEIN 6"/>
    <property type="match status" value="1"/>
</dbReference>
<feature type="transmembrane region" description="Helical" evidence="8">
    <location>
        <begin position="89"/>
        <end position="109"/>
    </location>
</feature>
<evidence type="ECO:0000259" key="9">
    <source>
        <dbReference type="PROSITE" id="PS50850"/>
    </source>
</evidence>
<keyword evidence="4 8" id="KW-0812">Transmembrane</keyword>
<feature type="transmembrane region" description="Helical" evidence="8">
    <location>
        <begin position="115"/>
        <end position="139"/>
    </location>
</feature>
<name>A0AAC8QA35_9BACT</name>
<feature type="transmembrane region" description="Helical" evidence="8">
    <location>
        <begin position="235"/>
        <end position="257"/>
    </location>
</feature>
<evidence type="ECO:0000256" key="4">
    <source>
        <dbReference type="ARBA" id="ARBA00022692"/>
    </source>
</evidence>
<dbReference type="AlphaFoldDB" id="A0AAC8QA35"/>
<feature type="domain" description="Major facilitator superfamily (MFS) profile" evidence="9">
    <location>
        <begin position="28"/>
        <end position="412"/>
    </location>
</feature>
<feature type="transmembrane region" description="Helical" evidence="8">
    <location>
        <begin position="382"/>
        <end position="402"/>
    </location>
</feature>
<evidence type="ECO:0000256" key="2">
    <source>
        <dbReference type="ARBA" id="ARBA00008335"/>
    </source>
</evidence>
<feature type="transmembrane region" description="Helical" evidence="8">
    <location>
        <begin position="269"/>
        <end position="289"/>
    </location>
</feature>
<dbReference type="InterPro" id="IPR051788">
    <property type="entry name" value="MFS_Transporter"/>
</dbReference>
<dbReference type="GO" id="GO:0012505">
    <property type="term" value="C:endomembrane system"/>
    <property type="evidence" value="ECO:0007669"/>
    <property type="project" value="UniProtKB-SubCell"/>
</dbReference>
<evidence type="ECO:0000256" key="6">
    <source>
        <dbReference type="ARBA" id="ARBA00023136"/>
    </source>
</evidence>
<feature type="compositionally biased region" description="Low complexity" evidence="7">
    <location>
        <begin position="8"/>
        <end position="20"/>
    </location>
</feature>
<dbReference type="InterPro" id="IPR036259">
    <property type="entry name" value="MFS_trans_sf"/>
</dbReference>
<keyword evidence="3" id="KW-0813">Transport</keyword>
<proteinExistence type="inferred from homology"/>
<comment type="similarity">
    <text evidence="2">Belongs to the major facilitator superfamily.</text>
</comment>
<organism evidence="10 11">
    <name type="scientific">Archangium gephyra</name>
    <dbReference type="NCBI Taxonomy" id="48"/>
    <lineage>
        <taxon>Bacteria</taxon>
        <taxon>Pseudomonadati</taxon>
        <taxon>Myxococcota</taxon>
        <taxon>Myxococcia</taxon>
        <taxon>Myxococcales</taxon>
        <taxon>Cystobacterineae</taxon>
        <taxon>Archangiaceae</taxon>
        <taxon>Archangium</taxon>
    </lineage>
</organism>
<dbReference type="Proteomes" id="UP000035579">
    <property type="component" value="Chromosome"/>
</dbReference>
<sequence length="427" mass="43059">MSANLEDSAPMSHPSAPSSAPAVPRPELLALSYLAFVSLGLPDAVLGVAWPSIRESFALPLAALGAVLAMAASAYFTSGLFAGRFMRTAGIGTLLAVSTALAATGVAGYAASPAFALFIAAACVVGFGSGAVDAGLNTYAAHHFGARHMTWLHAAYSTGAALGPVLMTALLTRGAGWRAGYAVIGGVLALLAVAFTVMRRQWDAGPGEGSSPGEAPVDATSPTVSAWATLRRPRVWLQIAIFFLYTGVEVTAGQWSYTVLTQARGLGTAVAGTWVSLYWAGLLAGRIVLGFVVERVGAVRLLRLGTAGAVLGALLLALPAIPAVLGLAVLGFSLAPIFPALMSETPRRVGTDAAAHAVGFQVSAATMGVAVIPSAVGLAGERLGLAAITPLLLGVAVLLAAVHEVLVAMADRPTPPAPDSGLAGPRG</sequence>
<accession>A0AAC8QA35</accession>
<gene>
    <name evidence="10" type="ORF">AA314_05165</name>
</gene>
<evidence type="ECO:0000256" key="3">
    <source>
        <dbReference type="ARBA" id="ARBA00022448"/>
    </source>
</evidence>
<dbReference type="Pfam" id="PF07690">
    <property type="entry name" value="MFS_1"/>
    <property type="match status" value="1"/>
</dbReference>
<evidence type="ECO:0000313" key="10">
    <source>
        <dbReference type="EMBL" id="AKJ03539.1"/>
    </source>
</evidence>
<comment type="subcellular location">
    <subcellularLocation>
        <location evidence="1">Endomembrane system</location>
        <topology evidence="1">Multi-pass membrane protein</topology>
    </subcellularLocation>
</comment>
<dbReference type="PROSITE" id="PS50850">
    <property type="entry name" value="MFS"/>
    <property type="match status" value="1"/>
</dbReference>
<feature type="region of interest" description="Disordered" evidence="7">
    <location>
        <begin position="1"/>
        <end position="20"/>
    </location>
</feature>
<dbReference type="SUPFAM" id="SSF103473">
    <property type="entry name" value="MFS general substrate transporter"/>
    <property type="match status" value="1"/>
</dbReference>
<dbReference type="Gene3D" id="1.20.1250.20">
    <property type="entry name" value="MFS general substrate transporter like domains"/>
    <property type="match status" value="2"/>
</dbReference>
<dbReference type="EMBL" id="CP011509">
    <property type="protein sequence ID" value="AKJ03539.1"/>
    <property type="molecule type" value="Genomic_DNA"/>
</dbReference>
<dbReference type="InterPro" id="IPR020846">
    <property type="entry name" value="MFS_dom"/>
</dbReference>
<dbReference type="InterPro" id="IPR011701">
    <property type="entry name" value="MFS"/>
</dbReference>
<dbReference type="PANTHER" id="PTHR23514">
    <property type="entry name" value="BYPASS OF STOP CODON PROTEIN 6"/>
    <property type="match status" value="1"/>
</dbReference>
<keyword evidence="6 8" id="KW-0472">Membrane</keyword>
<keyword evidence="5 8" id="KW-1133">Transmembrane helix</keyword>
<feature type="transmembrane region" description="Helical" evidence="8">
    <location>
        <begin position="354"/>
        <end position="376"/>
    </location>
</feature>
<feature type="transmembrane region" description="Helical" evidence="8">
    <location>
        <begin position="177"/>
        <end position="197"/>
    </location>
</feature>